<name>A0A2S7U352_9BACT</name>
<evidence type="ECO:0000259" key="1">
    <source>
        <dbReference type="SMART" id="SM01321"/>
    </source>
</evidence>
<dbReference type="Proteomes" id="UP000239907">
    <property type="component" value="Unassembled WGS sequence"/>
</dbReference>
<dbReference type="Gene3D" id="3.30.70.1290">
    <property type="entry name" value="Transposase IS200-like"/>
    <property type="match status" value="1"/>
</dbReference>
<dbReference type="InterPro" id="IPR052715">
    <property type="entry name" value="RAYT_transposase"/>
</dbReference>
<dbReference type="PANTHER" id="PTHR36966:SF1">
    <property type="entry name" value="REP-ASSOCIATED TYROSINE TRANSPOSASE"/>
    <property type="match status" value="1"/>
</dbReference>
<feature type="domain" description="Transposase IS200-like" evidence="1">
    <location>
        <begin position="82"/>
        <end position="179"/>
    </location>
</feature>
<evidence type="ECO:0000313" key="2">
    <source>
        <dbReference type="EMBL" id="PQJ29419.1"/>
    </source>
</evidence>
<gene>
    <name evidence="2" type="ORF">BSZ32_13595</name>
</gene>
<dbReference type="PANTHER" id="PTHR36966">
    <property type="entry name" value="REP-ASSOCIATED TYROSINE TRANSPOSASE"/>
    <property type="match status" value="1"/>
</dbReference>
<dbReference type="Pfam" id="PF01797">
    <property type="entry name" value="Y1_Tnp"/>
    <property type="match status" value="1"/>
</dbReference>
<dbReference type="AlphaFoldDB" id="A0A2S7U352"/>
<keyword evidence="3" id="KW-1185">Reference proteome</keyword>
<dbReference type="GO" id="GO:0006313">
    <property type="term" value="P:DNA transposition"/>
    <property type="evidence" value="ECO:0007669"/>
    <property type="project" value="InterPro"/>
</dbReference>
<dbReference type="GO" id="GO:0043565">
    <property type="term" value="F:sequence-specific DNA binding"/>
    <property type="evidence" value="ECO:0007669"/>
    <property type="project" value="TreeGrafter"/>
</dbReference>
<accession>A0A2S7U352</accession>
<comment type="caution">
    <text evidence="2">The sequence shown here is derived from an EMBL/GenBank/DDBJ whole genome shotgun (WGS) entry which is preliminary data.</text>
</comment>
<organism evidence="2 3">
    <name type="scientific">Rubritalea profundi</name>
    <dbReference type="NCBI Taxonomy" id="1658618"/>
    <lineage>
        <taxon>Bacteria</taxon>
        <taxon>Pseudomonadati</taxon>
        <taxon>Verrucomicrobiota</taxon>
        <taxon>Verrucomicrobiia</taxon>
        <taxon>Verrucomicrobiales</taxon>
        <taxon>Rubritaleaceae</taxon>
        <taxon>Rubritalea</taxon>
    </lineage>
</organism>
<dbReference type="OrthoDB" id="9794403at2"/>
<dbReference type="SMART" id="SM01321">
    <property type="entry name" value="Y1_Tnp"/>
    <property type="match status" value="1"/>
</dbReference>
<protein>
    <recommendedName>
        <fullName evidence="1">Transposase IS200-like domain-containing protein</fullName>
    </recommendedName>
</protein>
<dbReference type="InterPro" id="IPR036515">
    <property type="entry name" value="Transposase_17_sf"/>
</dbReference>
<dbReference type="SUPFAM" id="SSF143422">
    <property type="entry name" value="Transposase IS200-like"/>
    <property type="match status" value="1"/>
</dbReference>
<sequence>MCDFLDGNEEIQTHGQKLPHWQQGEVMQFVTFRLGDAMPAGKLSIWREQRDIWLKQYPEPRDEATMKKYHHRFTDQLEKWLDQGAGSCLFRDPLNREILEETFMYDQTNQAEQHAWVIMPNHVHLLFSPKIPLPEIIQKWKGISARKIGKGSIWQRNYRDTLIRDYSHFANAVRYIRKNPQKLPPGTFTLWESERARDVK</sequence>
<proteinExistence type="predicted"/>
<dbReference type="RefSeq" id="WP_105043918.1">
    <property type="nucleotide sequence ID" value="NZ_MQWA01000001.1"/>
</dbReference>
<dbReference type="EMBL" id="MQWA01000001">
    <property type="protein sequence ID" value="PQJ29419.1"/>
    <property type="molecule type" value="Genomic_DNA"/>
</dbReference>
<dbReference type="GO" id="GO:0004803">
    <property type="term" value="F:transposase activity"/>
    <property type="evidence" value="ECO:0007669"/>
    <property type="project" value="InterPro"/>
</dbReference>
<evidence type="ECO:0000313" key="3">
    <source>
        <dbReference type="Proteomes" id="UP000239907"/>
    </source>
</evidence>
<reference evidence="2 3" key="1">
    <citation type="submission" date="2016-12" db="EMBL/GenBank/DDBJ databases">
        <title>Study of bacterial adaptation to deep sea.</title>
        <authorList>
            <person name="Song J."/>
            <person name="Yoshizawa S."/>
            <person name="Kogure K."/>
        </authorList>
    </citation>
    <scope>NUCLEOTIDE SEQUENCE [LARGE SCALE GENOMIC DNA]</scope>
    <source>
        <strain evidence="2 3">SAORIC-165</strain>
    </source>
</reference>
<dbReference type="InterPro" id="IPR002686">
    <property type="entry name" value="Transposase_17"/>
</dbReference>